<dbReference type="Proteomes" id="UP000077115">
    <property type="component" value="Unassembled WGS sequence"/>
</dbReference>
<proteinExistence type="predicted"/>
<accession>A0A177WXP6</accession>
<organism evidence="3 4">
    <name type="scientific">Batrachochytrium dendrobatidis (strain JEL423)</name>
    <dbReference type="NCBI Taxonomy" id="403673"/>
    <lineage>
        <taxon>Eukaryota</taxon>
        <taxon>Fungi</taxon>
        <taxon>Fungi incertae sedis</taxon>
        <taxon>Chytridiomycota</taxon>
        <taxon>Chytridiomycota incertae sedis</taxon>
        <taxon>Chytridiomycetes</taxon>
        <taxon>Rhizophydiales</taxon>
        <taxon>Rhizophydiales incertae sedis</taxon>
        <taxon>Batrachochytrium</taxon>
    </lineage>
</organism>
<feature type="region of interest" description="Disordered" evidence="2">
    <location>
        <begin position="235"/>
        <end position="273"/>
    </location>
</feature>
<dbReference type="STRING" id="403673.A0A177WXP6"/>
<dbReference type="VEuPathDB" id="FungiDB:BDEG_28063"/>
<feature type="compositionally biased region" description="Low complexity" evidence="2">
    <location>
        <begin position="248"/>
        <end position="267"/>
    </location>
</feature>
<evidence type="ECO:0000256" key="1">
    <source>
        <dbReference type="SAM" id="Coils"/>
    </source>
</evidence>
<dbReference type="AlphaFoldDB" id="A0A177WXP6"/>
<gene>
    <name evidence="3" type="ORF">BDEG_28063</name>
</gene>
<evidence type="ECO:0000313" key="3">
    <source>
        <dbReference type="EMBL" id="OAJ44879.1"/>
    </source>
</evidence>
<sequence>MDISIVQNRLVKRHYNLLNQNSKMKLAVAVLSSILFACSVTIANPVKPSESTDVETSTSTFIPSATTYVEARTFPTPNPNGIGLGGLNPLPDIIKDLLDKYEKTKHDRIEQKKICDSLRFQYEDQKKLVKRLKKKIKALKHKSRGNSGGSEYDGEIQENESNFEAQKAKLANLKKSRKECESKYRGIVSKLELISIKLVVLVFGSWDLRSFNQRFFLIITHSSVKGYLGELASKGQSSGRNKSLGQTPSGDQQHQDPQPSSSRPSGSLGQRVPSNRRNVFSRLVGNAGSLFQRPGDEDREPLI</sequence>
<feature type="coiled-coil region" evidence="1">
    <location>
        <begin position="115"/>
        <end position="183"/>
    </location>
</feature>
<dbReference type="EMBL" id="DS022313">
    <property type="protein sequence ID" value="OAJ44879.1"/>
    <property type="molecule type" value="Genomic_DNA"/>
</dbReference>
<feature type="compositionally biased region" description="Polar residues" evidence="2">
    <location>
        <begin position="235"/>
        <end position="247"/>
    </location>
</feature>
<keyword evidence="1" id="KW-0175">Coiled coil</keyword>
<reference evidence="3 4" key="1">
    <citation type="submission" date="2006-10" db="EMBL/GenBank/DDBJ databases">
        <title>The Genome Sequence of Batrachochytrium dendrobatidis JEL423.</title>
        <authorList>
            <consortium name="The Broad Institute Genome Sequencing Platform"/>
            <person name="Birren B."/>
            <person name="Lander E."/>
            <person name="Galagan J."/>
            <person name="Cuomo C."/>
            <person name="Devon K."/>
            <person name="Jaffe D."/>
            <person name="Butler J."/>
            <person name="Alvarez P."/>
            <person name="Gnerre S."/>
            <person name="Grabherr M."/>
            <person name="Kleber M."/>
            <person name="Mauceli E."/>
            <person name="Brockman W."/>
            <person name="Young S."/>
            <person name="LaButti K."/>
            <person name="Sykes S."/>
            <person name="DeCaprio D."/>
            <person name="Crawford M."/>
            <person name="Koehrsen M."/>
            <person name="Engels R."/>
            <person name="Montgomery P."/>
            <person name="Pearson M."/>
            <person name="Howarth C."/>
            <person name="Larson L."/>
            <person name="White J."/>
            <person name="O'Leary S."/>
            <person name="Kodira C."/>
            <person name="Zeng Q."/>
            <person name="Yandava C."/>
            <person name="Alvarado L."/>
            <person name="Longcore J."/>
            <person name="James T."/>
        </authorList>
    </citation>
    <scope>NUCLEOTIDE SEQUENCE [LARGE SCALE GENOMIC DNA]</scope>
    <source>
        <strain evidence="3 4">JEL423</strain>
    </source>
</reference>
<protein>
    <submittedName>
        <fullName evidence="3">Uncharacterized protein</fullName>
    </submittedName>
</protein>
<name>A0A177WXP6_BATDL</name>
<reference evidence="3 4" key="2">
    <citation type="submission" date="2016-05" db="EMBL/GenBank/DDBJ databases">
        <title>Lineage-specific infection strategies underlie the spectrum of fungal disease in amphibians.</title>
        <authorList>
            <person name="Cuomo C.A."/>
            <person name="Farrer R.A."/>
            <person name="James T."/>
            <person name="Longcore J."/>
            <person name="Birren B."/>
        </authorList>
    </citation>
    <scope>NUCLEOTIDE SEQUENCE [LARGE SCALE GENOMIC DNA]</scope>
    <source>
        <strain evidence="3 4">JEL423</strain>
    </source>
</reference>
<evidence type="ECO:0000313" key="4">
    <source>
        <dbReference type="Proteomes" id="UP000077115"/>
    </source>
</evidence>
<evidence type="ECO:0000256" key="2">
    <source>
        <dbReference type="SAM" id="MobiDB-lite"/>
    </source>
</evidence>